<dbReference type="InterPro" id="IPR017853">
    <property type="entry name" value="GH"/>
</dbReference>
<dbReference type="Gene3D" id="3.20.20.80">
    <property type="entry name" value="Glycosidases"/>
    <property type="match status" value="1"/>
</dbReference>
<name>A0A1B7KQI6_PARTM</name>
<sequence length="329" mass="37200">MISSGLIFGVYPFSVAGTPTGLAVGPKDDYEKIYSALKELQGPEKSLLPRTYVVYVGPESVNKVLSYVERYVNLGVKWGFKWDMALGFQDAGMELDGWLELIRAIIRQYSFALDSLQITGEANLTFTEGSKPNVQNALVQGVIAAKEETEAANVQVNIGFAAVPDHFGPVVPDFWESIFQLGGRIFVESLDYVGYNFYTDVFEKSIDLKDIPASVEYVLRRFREKNLKTAHIPESVPIRITENGWPTGKHPFTGEDRSYEHQAKVLEAIIRTVYALRQELNITHYELFGLRDADSSINDLFHQFGIMRDDYTPKPAFYTFQRLIRELGV</sequence>
<proteinExistence type="predicted"/>
<reference evidence="2" key="1">
    <citation type="submission" date="2016-05" db="EMBL/GenBank/DDBJ databases">
        <authorList>
            <person name="Wang W."/>
            <person name="Zhu L."/>
        </authorList>
    </citation>
    <scope>NUCLEOTIDE SEQUENCE [LARGE SCALE GENOMIC DNA]</scope>
    <source>
        <strain evidence="2">W-2</strain>
    </source>
</reference>
<dbReference type="Proteomes" id="UP000078290">
    <property type="component" value="Unassembled WGS sequence"/>
</dbReference>
<dbReference type="RefSeq" id="WP_064552138.1">
    <property type="nucleotide sequence ID" value="NZ_LXMA01000034.1"/>
</dbReference>
<accession>A0A1B7KQI6</accession>
<evidence type="ECO:0000313" key="1">
    <source>
        <dbReference type="EMBL" id="OAT72353.1"/>
    </source>
</evidence>
<evidence type="ECO:0000313" key="2">
    <source>
        <dbReference type="Proteomes" id="UP000078290"/>
    </source>
</evidence>
<dbReference type="AlphaFoldDB" id="A0A1B7KQI6"/>
<organism evidence="1 2">
    <name type="scientific">Parageobacillus thermoglucosidasius</name>
    <name type="common">Geobacillus thermoglucosidasius</name>
    <dbReference type="NCBI Taxonomy" id="1426"/>
    <lineage>
        <taxon>Bacteria</taxon>
        <taxon>Bacillati</taxon>
        <taxon>Bacillota</taxon>
        <taxon>Bacilli</taxon>
        <taxon>Bacillales</taxon>
        <taxon>Anoxybacillaceae</taxon>
        <taxon>Parageobacillus</taxon>
    </lineage>
</organism>
<dbReference type="SUPFAM" id="SSF51445">
    <property type="entry name" value="(Trans)glycosidases"/>
    <property type="match status" value="1"/>
</dbReference>
<dbReference type="OrthoDB" id="525131at2"/>
<gene>
    <name evidence="1" type="ORF">A7K69_09485</name>
</gene>
<protein>
    <submittedName>
        <fullName evidence="1">Uncharacterized protein</fullName>
    </submittedName>
</protein>
<comment type="caution">
    <text evidence="1">The sequence shown here is derived from an EMBL/GenBank/DDBJ whole genome shotgun (WGS) entry which is preliminary data.</text>
</comment>
<dbReference type="EMBL" id="LXMA01000034">
    <property type="protein sequence ID" value="OAT72353.1"/>
    <property type="molecule type" value="Genomic_DNA"/>
</dbReference>